<dbReference type="InterPro" id="IPR023214">
    <property type="entry name" value="HAD_sf"/>
</dbReference>
<dbReference type="Gene3D" id="3.30.1240.10">
    <property type="match status" value="1"/>
</dbReference>
<dbReference type="InterPro" id="IPR036412">
    <property type="entry name" value="HAD-like_sf"/>
</dbReference>
<dbReference type="PROSITE" id="PS01228">
    <property type="entry name" value="COF_1"/>
    <property type="match status" value="1"/>
</dbReference>
<dbReference type="STRING" id="579105.SAMN04488096_1087"/>
<sequence>MSYKIVFSDIDGTLLNSNRELSERTIKTIKQIKDEIPVVLISARMPSAMRHLQKQLGIENQPYICYNGGYVIIDDKPVSSTAIPLATIKELAKFNEERNVHFSLYNADEWHVPGYDYWAKREERNTKVTPTITHINEVMADWEKKELGAHKIMCMGEEEKIEELFQHLNKNYSDRLHIYRSKSTYIEIANKQISKLTAIKYLLDNHFNLSIEETVAFGDNYNDVEMIGGVGMGVAVANAREETKKVAKKITDASIEDGVAKSIEELFLK</sequence>
<dbReference type="SFLD" id="SFLDS00003">
    <property type="entry name" value="Haloacid_Dehalogenase"/>
    <property type="match status" value="1"/>
</dbReference>
<proteinExistence type="predicted"/>
<reference evidence="1 2" key="1">
    <citation type="submission" date="2016-11" db="EMBL/GenBank/DDBJ databases">
        <authorList>
            <person name="Jaros S."/>
            <person name="Januszkiewicz K."/>
            <person name="Wedrychowicz H."/>
        </authorList>
    </citation>
    <scope>NUCLEOTIDE SEQUENCE [LARGE SCALE GENOMIC DNA]</scope>
    <source>
        <strain evidence="1 2">DSM 21425</strain>
    </source>
</reference>
<dbReference type="RefSeq" id="WP_073152355.1">
    <property type="nucleotide sequence ID" value="NZ_FQYY01000008.1"/>
</dbReference>
<evidence type="ECO:0000313" key="1">
    <source>
        <dbReference type="EMBL" id="SHJ08647.1"/>
    </source>
</evidence>
<name>A0A1M6GFE3_9FLAO</name>
<gene>
    <name evidence="1" type="ORF">SAMN04488096_1087</name>
</gene>
<dbReference type="GO" id="GO:0016791">
    <property type="term" value="F:phosphatase activity"/>
    <property type="evidence" value="ECO:0007669"/>
    <property type="project" value="TreeGrafter"/>
</dbReference>
<protein>
    <recommendedName>
        <fullName evidence="3">Cof subfamily of IIB subfamily of haloacid dehalogenase superfamily/HAD-superfamily hydrolase, subfamily IIB</fullName>
    </recommendedName>
</protein>
<dbReference type="InterPro" id="IPR000150">
    <property type="entry name" value="Cof"/>
</dbReference>
<evidence type="ECO:0000313" key="2">
    <source>
        <dbReference type="Proteomes" id="UP000184225"/>
    </source>
</evidence>
<dbReference type="CDD" id="cd07516">
    <property type="entry name" value="HAD_Pase"/>
    <property type="match status" value="1"/>
</dbReference>
<dbReference type="SUPFAM" id="SSF56784">
    <property type="entry name" value="HAD-like"/>
    <property type="match status" value="1"/>
</dbReference>
<dbReference type="InterPro" id="IPR006379">
    <property type="entry name" value="HAD-SF_hydro_IIB"/>
</dbReference>
<dbReference type="GO" id="GO:0005829">
    <property type="term" value="C:cytosol"/>
    <property type="evidence" value="ECO:0007669"/>
    <property type="project" value="TreeGrafter"/>
</dbReference>
<dbReference type="Proteomes" id="UP000184225">
    <property type="component" value="Unassembled WGS sequence"/>
</dbReference>
<dbReference type="Gene3D" id="3.40.50.1000">
    <property type="entry name" value="HAD superfamily/HAD-like"/>
    <property type="match status" value="1"/>
</dbReference>
<dbReference type="NCBIfam" id="TIGR00099">
    <property type="entry name" value="Cof-subfamily"/>
    <property type="match status" value="1"/>
</dbReference>
<evidence type="ECO:0008006" key="3">
    <source>
        <dbReference type="Google" id="ProtNLM"/>
    </source>
</evidence>
<keyword evidence="2" id="KW-1185">Reference proteome</keyword>
<dbReference type="PANTHER" id="PTHR10000:SF8">
    <property type="entry name" value="HAD SUPERFAMILY HYDROLASE-LIKE, TYPE 3"/>
    <property type="match status" value="1"/>
</dbReference>
<dbReference type="EMBL" id="FQYY01000008">
    <property type="protein sequence ID" value="SHJ08647.1"/>
    <property type="molecule type" value="Genomic_DNA"/>
</dbReference>
<dbReference type="SFLD" id="SFLDG01140">
    <property type="entry name" value="C2.B:_Phosphomannomutase_and_P"/>
    <property type="match status" value="1"/>
</dbReference>
<organism evidence="1 2">
    <name type="scientific">Mesonia phycicola</name>
    <dbReference type="NCBI Taxonomy" id="579105"/>
    <lineage>
        <taxon>Bacteria</taxon>
        <taxon>Pseudomonadati</taxon>
        <taxon>Bacteroidota</taxon>
        <taxon>Flavobacteriia</taxon>
        <taxon>Flavobacteriales</taxon>
        <taxon>Flavobacteriaceae</taxon>
        <taxon>Mesonia</taxon>
    </lineage>
</organism>
<dbReference type="PANTHER" id="PTHR10000">
    <property type="entry name" value="PHOSPHOSERINE PHOSPHATASE"/>
    <property type="match status" value="1"/>
</dbReference>
<accession>A0A1M6GFE3</accession>
<dbReference type="OrthoDB" id="9814970at2"/>
<dbReference type="AlphaFoldDB" id="A0A1M6GFE3"/>
<dbReference type="NCBIfam" id="TIGR01484">
    <property type="entry name" value="HAD-SF-IIB"/>
    <property type="match status" value="1"/>
</dbReference>
<dbReference type="GO" id="GO:0000287">
    <property type="term" value="F:magnesium ion binding"/>
    <property type="evidence" value="ECO:0007669"/>
    <property type="project" value="TreeGrafter"/>
</dbReference>
<dbReference type="SFLD" id="SFLDG01144">
    <property type="entry name" value="C2.B.4:_PGP_Like"/>
    <property type="match status" value="1"/>
</dbReference>
<dbReference type="Pfam" id="PF08282">
    <property type="entry name" value="Hydrolase_3"/>
    <property type="match status" value="1"/>
</dbReference>